<dbReference type="CDD" id="cd00190">
    <property type="entry name" value="Tryp_SPc"/>
    <property type="match status" value="1"/>
</dbReference>
<dbReference type="PROSITE" id="PS50240">
    <property type="entry name" value="TRYPSIN_DOM"/>
    <property type="match status" value="1"/>
</dbReference>
<evidence type="ECO:0000256" key="7">
    <source>
        <dbReference type="ARBA" id="ARBA00022825"/>
    </source>
</evidence>
<dbReference type="SUPFAM" id="SSF50494">
    <property type="entry name" value="Trypsin-like serine proteases"/>
    <property type="match status" value="1"/>
</dbReference>
<dbReference type="SMART" id="SM00020">
    <property type="entry name" value="Tryp_SPc"/>
    <property type="match status" value="1"/>
</dbReference>
<dbReference type="EMBL" id="UFQS01000394">
    <property type="protein sequence ID" value="SSX03583.1"/>
    <property type="molecule type" value="Genomic_DNA"/>
</dbReference>
<evidence type="ECO:0000259" key="14">
    <source>
        <dbReference type="PROSITE" id="PS51307"/>
    </source>
</evidence>
<feature type="region of interest" description="Disordered" evidence="12">
    <location>
        <begin position="833"/>
        <end position="865"/>
    </location>
</feature>
<gene>
    <name evidence="16" type="primary">CSON009848</name>
</gene>
<evidence type="ECO:0000256" key="2">
    <source>
        <dbReference type="ARBA" id="ARBA00004245"/>
    </source>
</evidence>
<keyword evidence="7" id="KW-0720">Serine protease</keyword>
<feature type="compositionally biased region" description="Low complexity" evidence="12">
    <location>
        <begin position="476"/>
        <end position="490"/>
    </location>
</feature>
<dbReference type="Gene3D" id="2.40.10.10">
    <property type="entry name" value="Trypsin-like serine proteases"/>
    <property type="match status" value="2"/>
</dbReference>
<reference evidence="15" key="1">
    <citation type="submission" date="2018-04" db="EMBL/GenBank/DDBJ databases">
        <authorList>
            <person name="Go L.Y."/>
            <person name="Mitchell J.A."/>
        </authorList>
    </citation>
    <scope>NUCLEOTIDE SEQUENCE</scope>
    <source>
        <tissue evidence="15">Whole organism</tissue>
    </source>
</reference>
<keyword evidence="5" id="KW-0645">Protease</keyword>
<feature type="compositionally biased region" description="Polar residues" evidence="12">
    <location>
        <begin position="1150"/>
        <end position="1184"/>
    </location>
</feature>
<evidence type="ECO:0000256" key="9">
    <source>
        <dbReference type="ARBA" id="ARBA00023212"/>
    </source>
</evidence>
<organism evidence="16">
    <name type="scientific">Culicoides sonorensis</name>
    <name type="common">Biting midge</name>
    <dbReference type="NCBI Taxonomy" id="179676"/>
    <lineage>
        <taxon>Eukaryota</taxon>
        <taxon>Metazoa</taxon>
        <taxon>Ecdysozoa</taxon>
        <taxon>Arthropoda</taxon>
        <taxon>Hexapoda</taxon>
        <taxon>Insecta</taxon>
        <taxon>Pterygota</taxon>
        <taxon>Neoptera</taxon>
        <taxon>Endopterygota</taxon>
        <taxon>Diptera</taxon>
        <taxon>Nematocera</taxon>
        <taxon>Chironomoidea</taxon>
        <taxon>Ceratopogonidae</taxon>
        <taxon>Ceratopogoninae</taxon>
        <taxon>Culicoides</taxon>
        <taxon>Monoculicoides</taxon>
    </lineage>
</organism>
<dbReference type="GO" id="GO:0005576">
    <property type="term" value="C:extracellular region"/>
    <property type="evidence" value="ECO:0007669"/>
    <property type="project" value="UniProtKB-SubCell"/>
</dbReference>
<dbReference type="FunFam" id="2.40.10.10:FF:000036">
    <property type="entry name" value="Trypsin beta"/>
    <property type="match status" value="1"/>
</dbReference>
<comment type="similarity">
    <text evidence="3">Belongs to the shroom family.</text>
</comment>
<dbReference type="GO" id="GO:0016324">
    <property type="term" value="C:apical plasma membrane"/>
    <property type="evidence" value="ECO:0007669"/>
    <property type="project" value="TreeGrafter"/>
</dbReference>
<protein>
    <submittedName>
        <fullName evidence="16">CSON009848 protein</fullName>
    </submittedName>
</protein>
<evidence type="ECO:0000256" key="4">
    <source>
        <dbReference type="ARBA" id="ARBA00022490"/>
    </source>
</evidence>
<evidence type="ECO:0000256" key="12">
    <source>
        <dbReference type="SAM" id="MobiDB-lite"/>
    </source>
</evidence>
<dbReference type="VEuPathDB" id="VectorBase:CSON009848"/>
<feature type="compositionally biased region" description="Basic residues" evidence="12">
    <location>
        <begin position="851"/>
        <end position="863"/>
    </location>
</feature>
<feature type="domain" description="Peptidase S1" evidence="13">
    <location>
        <begin position="90"/>
        <end position="238"/>
    </location>
</feature>
<dbReference type="PANTHER" id="PTHR15012">
    <property type="entry name" value="APICAL PROTEIN/SHROOM-RELATED"/>
    <property type="match status" value="1"/>
</dbReference>
<sequence>MDRLSFDHNRVISGGGTNEQNATVVVNNTTKNNNNKNNLNNIIRNNSKNNNLRFGQTVSGATNITTTTNHTATGTNNNKNPISTTTDSAYSAITDWSSNELSGDIGLIKLNADIVFDTNVQPIPLSSKYVGESKAVASGWGTTTYPGSAPDRLQFIELMTVTNEYCQERHGTDPVRETAICTFTKSGEGMCHGDSGGPLVVDGELTGIVSWGQPCAVGYPDVFTRVFSYKAWIEETADDSNMNKNDIAESRVGLTQAGLEEYSRSYYDTNTMYNHQKQSSYAQSEGYHSYVSSLDSSSTPFLDRLRQDSELMHSRNLSWSQDYVSIAGSSNLGDNSPESSSSTETLKWLGSMSDLSVISHATSNSAISEIGAQNNTSPSQLVVHSSRVRTPQRHNSESVLFMKDESMAAVPTTLANSSLGSGPASNTVSTSCLDAILDETMRHQTQSTGFSRSSDRSSRRNNSRLFAISTYTETPNNNINNNNGNNNNNNATTGSQTQLDQIKSPPSPAWQSVAERINEIEKNSSANVTQPTAPVQQSQQSQKYTFLDPAKTQLVSNPALKALQKNAVQSYFERQQSVRESITRSKSVNQSIAYSKPVYARPHSLNMGGASVSMKNLQRSSMSGMMESSDMSGLMQHSQPLTSSNYTKISPISPVKSPINESYDPRYVIKRIASKIVSESENQKNEVPPTPPPRNRAPIPVRRTSSAAEYSSIRDKINQSKQNLSKDLLGPIIMGPIISLDDWVPERPPKNPTLRIPSPDLPPPPVINVEQEVSTFNQDEPLPPPPEEVLRHHVRQHSEIDTKQAQSPSRRNSFAGHSSRIVKNPYYESANLAPVSQQQPLKRSNGFDHRASHHNFTSHHHNSTKGTVQAHRVVLSHENENNMKISMRKRAHNMQNTVGLPMPPSTAPPPPLKPRMSAKNMQAPQIQERSTSKATYLPRQTHDKHQLSDPDHGSYKLKLTSNEDCINHDSNHEQLQHRLPNKCNNLPDVLPLAVKYNNNNNNNNGHQRYFSPPSSKQKAVPQSAPIISTNNLKSLFNFAKLQNAQLTISDEMTKIPPVSSPPSSPGDIISLSKYTSQSVFDLQNTNDYIGHIRDDPPPYTDEIKKELVQHLEFSQPIEHLVPTGTSALPVIKAPSLEKVVETSFESVVNESTCSMSESPNKTLSDQSEPPSYEETQQSQSPKSNKSFDSDSIHQKSPEPTNQQETSSDSPLGPTTSETACQTEECSDLSTSVSTLKNDSVNSVKEKEPIPALTYAIRRISPEEVDCDNLSKDLVSQLSPLDKLHSILVPPKTFRQTSDYVAELFNIHVSSRPLTKKDASTATEISSDRTADEPKTNGIGNSSSTNVPASSTTYTETLEIETTIASNNHGKVTQTHYSREMTLISSDSSDLTKKKEELVERLGKKLQVLSNEQMTLTEESLANDLLGEEVLQKVTDKVKPSEASRYRSYVDDVGYITKLLLSLSGRLAKTHNSLQNIEENNPEKKSLESKRDRLVSQLEEAKNLKENIDKRGNNIAKILEKALTIEEYADYDYFIHMKAKLLVDSAEIGNKIKLGIIFVNKH</sequence>
<dbReference type="GO" id="GO:0043296">
    <property type="term" value="C:apical junction complex"/>
    <property type="evidence" value="ECO:0007669"/>
    <property type="project" value="TreeGrafter"/>
</dbReference>
<feature type="compositionally biased region" description="Pro residues" evidence="12">
    <location>
        <begin position="901"/>
        <end position="913"/>
    </location>
</feature>
<dbReference type="EMBL" id="UFQT01000394">
    <property type="protein sequence ID" value="SSX23948.1"/>
    <property type="molecule type" value="Genomic_DNA"/>
</dbReference>
<evidence type="ECO:0000256" key="11">
    <source>
        <dbReference type="SAM" id="Coils"/>
    </source>
</evidence>
<evidence type="ECO:0000256" key="5">
    <source>
        <dbReference type="ARBA" id="ARBA00022670"/>
    </source>
</evidence>
<name>A0A336MD39_CULSO</name>
<keyword evidence="11" id="KW-0175">Coiled coil</keyword>
<reference evidence="16" key="2">
    <citation type="submission" date="2018-07" db="EMBL/GenBank/DDBJ databases">
        <authorList>
            <person name="Quirk P.G."/>
            <person name="Krulwich T.A."/>
        </authorList>
    </citation>
    <scope>NUCLEOTIDE SEQUENCE</scope>
</reference>
<dbReference type="GO" id="GO:0051015">
    <property type="term" value="F:actin filament binding"/>
    <property type="evidence" value="ECO:0007669"/>
    <property type="project" value="InterPro"/>
</dbReference>
<dbReference type="GO" id="GO:0006508">
    <property type="term" value="P:proteolysis"/>
    <property type="evidence" value="ECO:0007669"/>
    <property type="project" value="UniProtKB-KW"/>
</dbReference>
<keyword evidence="9" id="KW-0206">Cytoskeleton</keyword>
<feature type="compositionally biased region" description="Polar residues" evidence="12">
    <location>
        <begin position="919"/>
        <end position="934"/>
    </location>
</feature>
<dbReference type="GO" id="GO:0030864">
    <property type="term" value="C:cortical actin cytoskeleton"/>
    <property type="evidence" value="ECO:0007669"/>
    <property type="project" value="TreeGrafter"/>
</dbReference>
<evidence type="ECO:0000256" key="3">
    <source>
        <dbReference type="ARBA" id="ARBA00006469"/>
    </source>
</evidence>
<keyword evidence="6" id="KW-0378">Hydrolase</keyword>
<dbReference type="InterPro" id="IPR001254">
    <property type="entry name" value="Trypsin_dom"/>
</dbReference>
<dbReference type="InterPro" id="IPR027685">
    <property type="entry name" value="Shroom_fam"/>
</dbReference>
<comment type="similarity">
    <text evidence="10">Belongs to the peptidase S1 family. CLIP subfamily.</text>
</comment>
<dbReference type="GO" id="GO:0004252">
    <property type="term" value="F:serine-type endopeptidase activity"/>
    <property type="evidence" value="ECO:0007669"/>
    <property type="project" value="InterPro"/>
</dbReference>
<evidence type="ECO:0000256" key="10">
    <source>
        <dbReference type="ARBA" id="ARBA00024195"/>
    </source>
</evidence>
<evidence type="ECO:0000256" key="1">
    <source>
        <dbReference type="ARBA" id="ARBA00004239"/>
    </source>
</evidence>
<dbReference type="GO" id="GO:0000902">
    <property type="term" value="P:cell morphogenesis"/>
    <property type="evidence" value="ECO:0007669"/>
    <property type="project" value="TreeGrafter"/>
</dbReference>
<dbReference type="InterPro" id="IPR033116">
    <property type="entry name" value="TRYPSIN_SER"/>
</dbReference>
<evidence type="ECO:0000313" key="15">
    <source>
        <dbReference type="EMBL" id="SSX03583.1"/>
    </source>
</evidence>
<feature type="compositionally biased region" description="Basic and acidic residues" evidence="12">
    <location>
        <begin position="1185"/>
        <end position="1196"/>
    </location>
</feature>
<evidence type="ECO:0000259" key="13">
    <source>
        <dbReference type="PROSITE" id="PS50240"/>
    </source>
</evidence>
<dbReference type="GO" id="GO:0005912">
    <property type="term" value="C:adherens junction"/>
    <property type="evidence" value="ECO:0007669"/>
    <property type="project" value="TreeGrafter"/>
</dbReference>
<evidence type="ECO:0000313" key="16">
    <source>
        <dbReference type="EMBL" id="SSX23948.1"/>
    </source>
</evidence>
<dbReference type="Pfam" id="PF08687">
    <property type="entry name" value="ASD2"/>
    <property type="match status" value="1"/>
</dbReference>
<dbReference type="Pfam" id="PF00089">
    <property type="entry name" value="Trypsin"/>
    <property type="match status" value="1"/>
</dbReference>
<keyword evidence="4" id="KW-0963">Cytoplasm</keyword>
<dbReference type="PROSITE" id="PS51307">
    <property type="entry name" value="ASD2"/>
    <property type="match status" value="1"/>
</dbReference>
<evidence type="ECO:0000256" key="6">
    <source>
        <dbReference type="ARBA" id="ARBA00022801"/>
    </source>
</evidence>
<dbReference type="InterPro" id="IPR043504">
    <property type="entry name" value="Peptidase_S1_PA_chymotrypsin"/>
</dbReference>
<feature type="compositionally biased region" description="Polar residues" evidence="12">
    <location>
        <begin position="1337"/>
        <end position="1350"/>
    </location>
</feature>
<keyword evidence="8" id="KW-1015">Disulfide bond</keyword>
<feature type="region of interest" description="Disordered" evidence="12">
    <location>
        <begin position="470"/>
        <end position="510"/>
    </location>
</feature>
<feature type="coiled-coil region" evidence="11">
    <location>
        <begin position="1483"/>
        <end position="1520"/>
    </location>
</feature>
<feature type="region of interest" description="Disordered" evidence="12">
    <location>
        <begin position="797"/>
        <end position="816"/>
    </location>
</feature>
<proteinExistence type="inferred from homology"/>
<comment type="subcellular location">
    <subcellularLocation>
        <location evidence="2">Cytoplasm</location>
        <location evidence="2">Cytoskeleton</location>
    </subcellularLocation>
    <subcellularLocation>
        <location evidence="1">Secreted</location>
        <location evidence="1">Extracellular space</location>
    </subcellularLocation>
</comment>
<evidence type="ECO:0000256" key="8">
    <source>
        <dbReference type="ARBA" id="ARBA00023157"/>
    </source>
</evidence>
<feature type="compositionally biased region" description="Polar residues" evidence="12">
    <location>
        <begin position="803"/>
        <end position="816"/>
    </location>
</feature>
<dbReference type="Gene3D" id="6.10.250.3120">
    <property type="match status" value="1"/>
</dbReference>
<feature type="compositionally biased region" description="Basic and acidic residues" evidence="12">
    <location>
        <begin position="940"/>
        <end position="952"/>
    </location>
</feature>
<feature type="compositionally biased region" description="Polar residues" evidence="12">
    <location>
        <begin position="1197"/>
        <end position="1242"/>
    </location>
</feature>
<feature type="region of interest" description="Disordered" evidence="12">
    <location>
        <begin position="679"/>
        <end position="712"/>
    </location>
</feature>
<dbReference type="PROSITE" id="PS00135">
    <property type="entry name" value="TRYPSIN_SER"/>
    <property type="match status" value="1"/>
</dbReference>
<feature type="region of interest" description="Disordered" evidence="12">
    <location>
        <begin position="1315"/>
        <end position="1352"/>
    </location>
</feature>
<dbReference type="InterPro" id="IPR009003">
    <property type="entry name" value="Peptidase_S1_PA"/>
</dbReference>
<accession>A0A336MD39</accession>
<feature type="compositionally biased region" description="Basic and acidic residues" evidence="12">
    <location>
        <begin position="1325"/>
        <end position="1334"/>
    </location>
</feature>
<feature type="coiled-coil region" evidence="11">
    <location>
        <begin position="1391"/>
        <end position="1418"/>
    </location>
</feature>
<dbReference type="InterPro" id="IPR014799">
    <property type="entry name" value="ASD2_dom"/>
</dbReference>
<feature type="compositionally biased region" description="Polar residues" evidence="12">
    <location>
        <begin position="491"/>
        <end position="501"/>
    </location>
</feature>
<dbReference type="PANTHER" id="PTHR15012:SF32">
    <property type="entry name" value="PROTEIN SHROOM"/>
    <property type="match status" value="1"/>
</dbReference>
<feature type="region of interest" description="Disordered" evidence="12">
    <location>
        <begin position="1150"/>
        <end position="1243"/>
    </location>
</feature>
<feature type="region of interest" description="Disordered" evidence="12">
    <location>
        <begin position="897"/>
        <end position="952"/>
    </location>
</feature>
<dbReference type="GO" id="GO:0007015">
    <property type="term" value="P:actin filament organization"/>
    <property type="evidence" value="ECO:0007669"/>
    <property type="project" value="TreeGrafter"/>
</dbReference>
<feature type="domain" description="ASD2" evidence="14">
    <location>
        <begin position="1270"/>
        <end position="1561"/>
    </location>
</feature>